<dbReference type="GO" id="GO:0050043">
    <property type="term" value="F:lactate racemase activity"/>
    <property type="evidence" value="ECO:0007669"/>
    <property type="project" value="InterPro"/>
</dbReference>
<comment type="caution">
    <text evidence="2">The sequence shown here is derived from an EMBL/GenBank/DDBJ whole genome shotgun (WGS) entry which is preliminary data.</text>
</comment>
<dbReference type="RefSeq" id="WP_008713191.1">
    <property type="nucleotide sequence ID" value="NZ_CABKQM010000008.1"/>
</dbReference>
<accession>A0AAW5K8B7</accession>
<keyword evidence="3" id="KW-1185">Reference proteome</keyword>
<dbReference type="EMBL" id="JANFYT010000011">
    <property type="protein sequence ID" value="MCQ4814093.1"/>
    <property type="molecule type" value="Genomic_DNA"/>
</dbReference>
<gene>
    <name evidence="2" type="ORF">NE630_06570</name>
</gene>
<dbReference type="Proteomes" id="UP001205919">
    <property type="component" value="Unassembled WGS sequence"/>
</dbReference>
<name>A0AAW5K8B7_9BACT</name>
<sequence>MPILLEEQLNYPLPAMHKVRQSFARPRLDDIKAQIEQEITKKEIAGKIKPGAKVAVAVGSRGIKNLEKIVKEVIVQIKKLGGEPFIVSAMGSHGGGTPEGQREVLAAYGITEKNMGVEVVTSVDVTHIGKTSGGINVYFDSVALGADLVVPINRVKLHTDFVGEIQSGICKMLVIGLGNQVGCTSVHEADFDNFADILIEAAQMIMGRARVGFGVAILENAYDETAMIEAIPAERIVEREKELVKIAKSNMPTLMIPDIDVLIVEEIGKNISGSGFDPNILGKSFLLKKFVLPVPNIKRMVLFDVTDESHGNAVGVGIFDVITRKVRDKLDLPLMYANALAVKSPEGSKIPITAESEEEALRFAIQLARGADRDRLKIVKIKNTLELGIIEVSDALLDHVASHEKLTLVDPVS</sequence>
<dbReference type="Pfam" id="PF09861">
    <property type="entry name" value="Lar_N"/>
    <property type="match status" value="1"/>
</dbReference>
<dbReference type="AlphaFoldDB" id="A0AAW5K8B7"/>
<proteinExistence type="predicted"/>
<dbReference type="Gene3D" id="3.40.50.11440">
    <property type="match status" value="1"/>
</dbReference>
<evidence type="ECO:0000313" key="3">
    <source>
        <dbReference type="Proteomes" id="UP001205919"/>
    </source>
</evidence>
<evidence type="ECO:0000259" key="1">
    <source>
        <dbReference type="Pfam" id="PF09861"/>
    </source>
</evidence>
<evidence type="ECO:0000313" key="2">
    <source>
        <dbReference type="EMBL" id="MCQ4814093.1"/>
    </source>
</evidence>
<reference evidence="2 3" key="1">
    <citation type="submission" date="2022-06" db="EMBL/GenBank/DDBJ databases">
        <title>Isolation of gut microbiota from human fecal samples.</title>
        <authorList>
            <person name="Pamer E.G."/>
            <person name="Barat B."/>
            <person name="Waligurski E."/>
            <person name="Medina S."/>
            <person name="Paddock L."/>
            <person name="Mostad J."/>
        </authorList>
    </citation>
    <scope>NUCLEOTIDE SEQUENCE [LARGE SCALE GENOMIC DNA]</scope>
    <source>
        <strain evidence="2 3">DFI.9.90</strain>
    </source>
</reference>
<feature type="domain" description="LarA-like N-terminal" evidence="1">
    <location>
        <begin position="30"/>
        <end position="189"/>
    </location>
</feature>
<protein>
    <submittedName>
        <fullName evidence="2">Nickel-dependent lactate racemase</fullName>
    </submittedName>
</protein>
<organism evidence="2 3">
    <name type="scientific">Cloacibacillus evryensis</name>
    <dbReference type="NCBI Taxonomy" id="508460"/>
    <lineage>
        <taxon>Bacteria</taxon>
        <taxon>Thermotogati</taxon>
        <taxon>Synergistota</taxon>
        <taxon>Synergistia</taxon>
        <taxon>Synergistales</taxon>
        <taxon>Synergistaceae</taxon>
        <taxon>Cloacibacillus</taxon>
    </lineage>
</organism>
<dbReference type="InterPro" id="IPR018657">
    <property type="entry name" value="LarA-like_N"/>
</dbReference>